<sequence>MAANRPEELFHIKEYVSDFESDAGSQVDTRSEISRSELPPLKDPELTSKPTRPRFPAYGNSKAVLDQEQRRVHNAAVRHQLLNLNAYDRHRKLVNDYLQYYGGNWSDFKRDESNDRRDIDIVREHGRFLWSEKDEPSNWSERLAKRYWDKLFKEYCLVDLSRFKENKFGMRWRLEKEVISGKGQFTCGSVQCSAGSDSRLRSWEVNFAYKERGEQRNALVKLRLCPDCSEKLNYRHKRRDVTGRSAQSTDLSGQTTTEHSDTSQNEQTDDSGEPSATKRVKRSPKDSINQTSIWRDPEQCRGAQSNAPKTQEEEFDEYFADMLL</sequence>
<protein>
    <submittedName>
        <fullName evidence="2">Fragile site folic acid type rare candidate 1</fullName>
    </submittedName>
</protein>
<evidence type="ECO:0000313" key="3">
    <source>
        <dbReference type="Proteomes" id="UP000748531"/>
    </source>
</evidence>
<dbReference type="PANTHER" id="PTHR11567:SF25">
    <property type="entry name" value="PROTEIN FRA10AC1"/>
    <property type="match status" value="1"/>
</dbReference>
<name>A0A8J4T8Q8_9TREM</name>
<dbReference type="Proteomes" id="UP000748531">
    <property type="component" value="Unassembled WGS sequence"/>
</dbReference>
<comment type="caution">
    <text evidence="2">The sequence shown here is derived from an EMBL/GenBank/DDBJ whole genome shotgun (WGS) entry which is preliminary data.</text>
</comment>
<feature type="region of interest" description="Disordered" evidence="1">
    <location>
        <begin position="20"/>
        <end position="58"/>
    </location>
</feature>
<evidence type="ECO:0000313" key="2">
    <source>
        <dbReference type="EMBL" id="KAF5400174.1"/>
    </source>
</evidence>
<dbReference type="OrthoDB" id="197967at2759"/>
<dbReference type="InterPro" id="IPR019129">
    <property type="entry name" value="Folate-sensitive_fs_Fra10Ac1"/>
</dbReference>
<dbReference type="GO" id="GO:0016791">
    <property type="term" value="F:phosphatase activity"/>
    <property type="evidence" value="ECO:0007669"/>
    <property type="project" value="TreeGrafter"/>
</dbReference>
<evidence type="ECO:0000256" key="1">
    <source>
        <dbReference type="SAM" id="MobiDB-lite"/>
    </source>
</evidence>
<accession>A0A8J4T8Q8</accession>
<dbReference type="AlphaFoldDB" id="A0A8J4T8Q8"/>
<proteinExistence type="predicted"/>
<organism evidence="2 3">
    <name type="scientific">Paragonimus heterotremus</name>
    <dbReference type="NCBI Taxonomy" id="100268"/>
    <lineage>
        <taxon>Eukaryota</taxon>
        <taxon>Metazoa</taxon>
        <taxon>Spiralia</taxon>
        <taxon>Lophotrochozoa</taxon>
        <taxon>Platyhelminthes</taxon>
        <taxon>Trematoda</taxon>
        <taxon>Digenea</taxon>
        <taxon>Plagiorchiida</taxon>
        <taxon>Troglotremata</taxon>
        <taxon>Troglotrematidae</taxon>
        <taxon>Paragonimus</taxon>
    </lineage>
</organism>
<feature type="compositionally biased region" description="Polar residues" evidence="1">
    <location>
        <begin position="244"/>
        <end position="266"/>
    </location>
</feature>
<dbReference type="Pfam" id="PF09725">
    <property type="entry name" value="Fra10Ac1"/>
    <property type="match status" value="1"/>
</dbReference>
<dbReference type="InterPro" id="IPR050645">
    <property type="entry name" value="Histidine_acid_phosphatase"/>
</dbReference>
<feature type="region of interest" description="Disordered" evidence="1">
    <location>
        <begin position="239"/>
        <end position="315"/>
    </location>
</feature>
<keyword evidence="3" id="KW-1185">Reference proteome</keyword>
<feature type="compositionally biased region" description="Basic and acidic residues" evidence="1">
    <location>
        <begin position="29"/>
        <end position="46"/>
    </location>
</feature>
<gene>
    <name evidence="2" type="ORF">PHET_06393</name>
</gene>
<reference evidence="2" key="1">
    <citation type="submission" date="2019-05" db="EMBL/GenBank/DDBJ databases">
        <title>Annotation for the trematode Paragonimus heterotremus.</title>
        <authorList>
            <person name="Choi Y.-J."/>
        </authorList>
    </citation>
    <scope>NUCLEOTIDE SEQUENCE</scope>
    <source>
        <strain evidence="2">LC</strain>
    </source>
</reference>
<dbReference type="PANTHER" id="PTHR11567">
    <property type="entry name" value="ACID PHOSPHATASE-RELATED"/>
    <property type="match status" value="1"/>
</dbReference>
<dbReference type="EMBL" id="LUCH01003407">
    <property type="protein sequence ID" value="KAF5400174.1"/>
    <property type="molecule type" value="Genomic_DNA"/>
</dbReference>